<proteinExistence type="predicted"/>
<feature type="compositionally biased region" description="Basic and acidic residues" evidence="1">
    <location>
        <begin position="127"/>
        <end position="146"/>
    </location>
</feature>
<sequence>MLKLLSEDFSFQDEEFLKVPIWVKFSNLPMNLWNEGAMSEVASMIGVPLSTDKVTQERTNHKYARVLIEVDVSKPSPLSFPIRLPSRKIINQWVLYETFPNYCFQCKEFGHHPFNCKVLAENERKERNDKEINDTAGGAKEDEPKTLHGMKGGVTEMEAQVPEPTVTTKGKLVMPESTVLEETDSDSSGYGSFETDNGSGEEDLDLTGTTDFDEVYMDGKVFFIKKDDTVNRDRMIKKIPGLSWEETFAKNRIALPSLFKGSSKGKKRKKRLIGKN</sequence>
<dbReference type="PANTHER" id="PTHR31286:SF180">
    <property type="entry name" value="OS10G0362600 PROTEIN"/>
    <property type="match status" value="1"/>
</dbReference>
<feature type="compositionally biased region" description="Polar residues" evidence="1">
    <location>
        <begin position="186"/>
        <end position="198"/>
    </location>
</feature>
<dbReference type="EMBL" id="CAMAPE010000098">
    <property type="protein sequence ID" value="CAH9120327.1"/>
    <property type="molecule type" value="Genomic_DNA"/>
</dbReference>
<keyword evidence="3" id="KW-1185">Reference proteome</keyword>
<comment type="caution">
    <text evidence="2">The sequence shown here is derived from an EMBL/GenBank/DDBJ whole genome shotgun (WGS) entry which is preliminary data.</text>
</comment>
<protein>
    <recommendedName>
        <fullName evidence="4">DUF4283 domain-containing protein</fullName>
    </recommendedName>
</protein>
<evidence type="ECO:0000256" key="1">
    <source>
        <dbReference type="SAM" id="MobiDB-lite"/>
    </source>
</evidence>
<dbReference type="PANTHER" id="PTHR31286">
    <property type="entry name" value="GLYCINE-RICH CELL WALL STRUCTURAL PROTEIN 1.8-LIKE"/>
    <property type="match status" value="1"/>
</dbReference>
<dbReference type="Proteomes" id="UP001152484">
    <property type="component" value="Unassembled WGS sequence"/>
</dbReference>
<feature type="region of interest" description="Disordered" evidence="1">
    <location>
        <begin position="180"/>
        <end position="205"/>
    </location>
</feature>
<accession>A0A9P1EQ92</accession>
<evidence type="ECO:0000313" key="3">
    <source>
        <dbReference type="Proteomes" id="UP001152484"/>
    </source>
</evidence>
<dbReference type="OrthoDB" id="1302923at2759"/>
<evidence type="ECO:0008006" key="4">
    <source>
        <dbReference type="Google" id="ProtNLM"/>
    </source>
</evidence>
<evidence type="ECO:0000313" key="2">
    <source>
        <dbReference type="EMBL" id="CAH9120327.1"/>
    </source>
</evidence>
<name>A0A9P1EQ92_CUSEU</name>
<organism evidence="2 3">
    <name type="scientific">Cuscuta europaea</name>
    <name type="common">European dodder</name>
    <dbReference type="NCBI Taxonomy" id="41803"/>
    <lineage>
        <taxon>Eukaryota</taxon>
        <taxon>Viridiplantae</taxon>
        <taxon>Streptophyta</taxon>
        <taxon>Embryophyta</taxon>
        <taxon>Tracheophyta</taxon>
        <taxon>Spermatophyta</taxon>
        <taxon>Magnoliopsida</taxon>
        <taxon>eudicotyledons</taxon>
        <taxon>Gunneridae</taxon>
        <taxon>Pentapetalae</taxon>
        <taxon>asterids</taxon>
        <taxon>lamiids</taxon>
        <taxon>Solanales</taxon>
        <taxon>Convolvulaceae</taxon>
        <taxon>Cuscuteae</taxon>
        <taxon>Cuscuta</taxon>
        <taxon>Cuscuta subgen. Cuscuta</taxon>
    </lineage>
</organism>
<reference evidence="2" key="1">
    <citation type="submission" date="2022-07" db="EMBL/GenBank/DDBJ databases">
        <authorList>
            <person name="Macas J."/>
            <person name="Novak P."/>
            <person name="Neumann P."/>
        </authorList>
    </citation>
    <scope>NUCLEOTIDE SEQUENCE</scope>
</reference>
<gene>
    <name evidence="2" type="ORF">CEURO_LOCUS22672</name>
</gene>
<dbReference type="InterPro" id="IPR040256">
    <property type="entry name" value="At4g02000-like"/>
</dbReference>
<feature type="region of interest" description="Disordered" evidence="1">
    <location>
        <begin position="127"/>
        <end position="147"/>
    </location>
</feature>
<dbReference type="AlphaFoldDB" id="A0A9P1EQ92"/>